<dbReference type="InterPro" id="IPR007837">
    <property type="entry name" value="DinB"/>
</dbReference>
<dbReference type="Proteomes" id="UP000245368">
    <property type="component" value="Chromosome"/>
</dbReference>
<keyword evidence="5" id="KW-1185">Reference proteome</keyword>
<accession>A0A2Z3JHS0</accession>
<sequence>MNEDLRTFYSWVKAAREQLFTWAASLPAEVYTRKSPDFAYGSLRNVQAHIADCYLVWVGTCGLQQTERPFDTSAAQDVAGMRRVYAQLDQMLERAFEQFTQPDEPMDIQFRNEMLQVTQRWLILHPITHEFHHKGQMLTMGRMLGWPYPPGPDTDLALPISGNAD</sequence>
<dbReference type="RefSeq" id="WP_109827274.1">
    <property type="nucleotide sequence ID" value="NZ_CP029494.1"/>
</dbReference>
<organism evidence="4 5">
    <name type="scientific">Deinococcus irradiatisoli</name>
    <dbReference type="NCBI Taxonomy" id="2202254"/>
    <lineage>
        <taxon>Bacteria</taxon>
        <taxon>Thermotogati</taxon>
        <taxon>Deinococcota</taxon>
        <taxon>Deinococci</taxon>
        <taxon>Deinococcales</taxon>
        <taxon>Deinococcaceae</taxon>
        <taxon>Deinococcus</taxon>
    </lineage>
</organism>
<feature type="binding site" evidence="3">
    <location>
        <position position="133"/>
    </location>
    <ligand>
        <name>a divalent metal cation</name>
        <dbReference type="ChEBI" id="CHEBI:60240"/>
    </ligand>
</feature>
<dbReference type="OrthoDB" id="118635at2"/>
<dbReference type="SUPFAM" id="SSF109854">
    <property type="entry name" value="DinB/YfiT-like putative metalloenzymes"/>
    <property type="match status" value="1"/>
</dbReference>
<feature type="binding site" evidence="3">
    <location>
        <position position="49"/>
    </location>
    <ligand>
        <name>a divalent metal cation</name>
        <dbReference type="ChEBI" id="CHEBI:60240"/>
    </ligand>
</feature>
<name>A0A2Z3JHS0_9DEIO</name>
<evidence type="ECO:0000256" key="3">
    <source>
        <dbReference type="PIRSR" id="PIRSR607837-1"/>
    </source>
</evidence>
<evidence type="ECO:0000256" key="1">
    <source>
        <dbReference type="ARBA" id="ARBA00008635"/>
    </source>
</evidence>
<dbReference type="InterPro" id="IPR034660">
    <property type="entry name" value="DinB/YfiT-like"/>
</dbReference>
<dbReference type="AlphaFoldDB" id="A0A2Z3JHS0"/>
<protein>
    <recommendedName>
        <fullName evidence="6">Damage-inducible protein DinB</fullName>
    </recommendedName>
</protein>
<gene>
    <name evidence="4" type="ORF">DKM44_10175</name>
</gene>
<dbReference type="Gene3D" id="1.20.120.450">
    <property type="entry name" value="dinb family like domain"/>
    <property type="match status" value="1"/>
</dbReference>
<proteinExistence type="inferred from homology"/>
<dbReference type="KEGG" id="dez:DKM44_10175"/>
<dbReference type="GO" id="GO:0046872">
    <property type="term" value="F:metal ion binding"/>
    <property type="evidence" value="ECO:0007669"/>
    <property type="project" value="UniProtKB-KW"/>
</dbReference>
<reference evidence="4 5" key="1">
    <citation type="submission" date="2018-05" db="EMBL/GenBank/DDBJ databases">
        <title>Complete Genome Sequence of Deinococcus sp. strain 17bor-2.</title>
        <authorList>
            <person name="Srinivasan S."/>
        </authorList>
    </citation>
    <scope>NUCLEOTIDE SEQUENCE [LARGE SCALE GENOMIC DNA]</scope>
    <source>
        <strain evidence="4 5">17bor-2</strain>
    </source>
</reference>
<dbReference type="Pfam" id="PF05163">
    <property type="entry name" value="DinB"/>
    <property type="match status" value="1"/>
</dbReference>
<evidence type="ECO:0000313" key="5">
    <source>
        <dbReference type="Proteomes" id="UP000245368"/>
    </source>
</evidence>
<keyword evidence="2 3" id="KW-0479">Metal-binding</keyword>
<dbReference type="PANTHER" id="PTHR37302">
    <property type="entry name" value="SLR1116 PROTEIN"/>
    <property type="match status" value="1"/>
</dbReference>
<comment type="similarity">
    <text evidence="1">Belongs to the DinB family.</text>
</comment>
<evidence type="ECO:0008006" key="6">
    <source>
        <dbReference type="Google" id="ProtNLM"/>
    </source>
</evidence>
<dbReference type="EMBL" id="CP029494">
    <property type="protein sequence ID" value="AWN23546.1"/>
    <property type="molecule type" value="Genomic_DNA"/>
</dbReference>
<dbReference type="PANTHER" id="PTHR37302:SF3">
    <property type="entry name" value="DAMAGE-INDUCIBLE PROTEIN DINB"/>
    <property type="match status" value="1"/>
</dbReference>
<evidence type="ECO:0000256" key="2">
    <source>
        <dbReference type="ARBA" id="ARBA00022723"/>
    </source>
</evidence>
<feature type="binding site" evidence="3">
    <location>
        <position position="129"/>
    </location>
    <ligand>
        <name>a divalent metal cation</name>
        <dbReference type="ChEBI" id="CHEBI:60240"/>
    </ligand>
</feature>
<evidence type="ECO:0000313" key="4">
    <source>
        <dbReference type="EMBL" id="AWN23546.1"/>
    </source>
</evidence>